<evidence type="ECO:0000313" key="2">
    <source>
        <dbReference type="Proteomes" id="UP000822476"/>
    </source>
</evidence>
<comment type="caution">
    <text evidence="1">The sequence shown here is derived from an EMBL/GenBank/DDBJ whole genome shotgun (WGS) entry which is preliminary data.</text>
</comment>
<dbReference type="PANTHER" id="PTHR46348:SF1">
    <property type="entry name" value="DELETED IN LUNG AND ESOPHAGEAL CANCER PROTEIN 1"/>
    <property type="match status" value="1"/>
</dbReference>
<dbReference type="GO" id="GO:0005929">
    <property type="term" value="C:cilium"/>
    <property type="evidence" value="ECO:0007669"/>
    <property type="project" value="TreeGrafter"/>
</dbReference>
<dbReference type="GO" id="GO:0005737">
    <property type="term" value="C:cytoplasm"/>
    <property type="evidence" value="ECO:0007669"/>
    <property type="project" value="TreeGrafter"/>
</dbReference>
<dbReference type="EMBL" id="JTDE01002138">
    <property type="protein sequence ID" value="KAF7257806.1"/>
    <property type="molecule type" value="Genomic_DNA"/>
</dbReference>
<protein>
    <submittedName>
        <fullName evidence="1">Uncharacterized protein</fullName>
    </submittedName>
</protein>
<dbReference type="GO" id="GO:0015631">
    <property type="term" value="F:tubulin binding"/>
    <property type="evidence" value="ECO:0007669"/>
    <property type="project" value="TreeGrafter"/>
</dbReference>
<dbReference type="InterPro" id="IPR033304">
    <property type="entry name" value="DLEC1"/>
</dbReference>
<organism evidence="1 2">
    <name type="scientific">Paragonimus skrjabini miyazakii</name>
    <dbReference type="NCBI Taxonomy" id="59628"/>
    <lineage>
        <taxon>Eukaryota</taxon>
        <taxon>Metazoa</taxon>
        <taxon>Spiralia</taxon>
        <taxon>Lophotrochozoa</taxon>
        <taxon>Platyhelminthes</taxon>
        <taxon>Trematoda</taxon>
        <taxon>Digenea</taxon>
        <taxon>Plagiorchiida</taxon>
        <taxon>Troglotremata</taxon>
        <taxon>Troglotrematidae</taxon>
        <taxon>Paragonimus</taxon>
    </lineage>
</organism>
<evidence type="ECO:0000313" key="1">
    <source>
        <dbReference type="EMBL" id="KAF7257806.1"/>
    </source>
</evidence>
<accession>A0A8S9YWR7</accession>
<reference evidence="1" key="1">
    <citation type="submission" date="2019-07" db="EMBL/GenBank/DDBJ databases">
        <title>Annotation for the trematode Paragonimus miyazaki's.</title>
        <authorList>
            <person name="Choi Y.-J."/>
        </authorList>
    </citation>
    <scope>NUCLEOTIDE SEQUENCE</scope>
    <source>
        <strain evidence="1">Japan</strain>
    </source>
</reference>
<dbReference type="InterPro" id="IPR013783">
    <property type="entry name" value="Ig-like_fold"/>
</dbReference>
<name>A0A8S9YWR7_9TREM</name>
<dbReference type="OrthoDB" id="6260040at2759"/>
<dbReference type="PANTHER" id="PTHR46348">
    <property type="entry name" value="DELETED IN LUNG AND ESOPHAGEAL CANCER PROTEIN 1"/>
    <property type="match status" value="1"/>
</dbReference>
<dbReference type="Proteomes" id="UP000822476">
    <property type="component" value="Unassembled WGS sequence"/>
</dbReference>
<dbReference type="Gene3D" id="2.60.40.10">
    <property type="entry name" value="Immunoglobulins"/>
    <property type="match status" value="5"/>
</dbReference>
<dbReference type="GO" id="GO:0008285">
    <property type="term" value="P:negative regulation of cell population proliferation"/>
    <property type="evidence" value="ECO:0007669"/>
    <property type="project" value="InterPro"/>
</dbReference>
<dbReference type="Pfam" id="PF23316">
    <property type="entry name" value="Ig_DLEC1_6th"/>
    <property type="match status" value="1"/>
</dbReference>
<proteinExistence type="predicted"/>
<gene>
    <name evidence="1" type="ORF">EG68_04601</name>
</gene>
<sequence length="1314" mass="146363">MDVKPHDISGQKPETDIYLRTEHTATPFENVLDCSPTELFVIRPRTGQLDCESSTSFELICAPDKIGEFSGTYRLILKEAPVLIPNSTDRTKTDLVPLELELRVTVITLPITLEPSVLNIPGKQPLGVPIHRFIKLINNSLDCPITFCWQSNNLTRRSHSEDSTCQLDEAVISKGSSQLSTNVRNDDDESDGKFDTLIVFEPIMGVVAPGQTVSIDVNVCSSQTGLCHQIIPCHIDSLPGSPLWLRVEADFRPPLLMINEPDCNFGLIRFGSETHRTLVVINSASCAQKWSIGPDFSDGRTAYSELTIQPAAGIIEPFNSISLSLTLKPRSVGSYRSCLQLKSEQCNEILNIKTLAEVQTPLMDISPPHVHLKSIFRDVKTCTNVELVNLTLLKADFEWLPPTGSDVSWIDVSVTPATGQLRGHERTTVQISLVASKQQTIQDFRLPCRVDGMHGQLECVIHGDVQGLTVLVNSAVEQMTLSSNTQLELTMPLAATASKSCGPIKGQPISFGEDVGLYAPVERWIEVVNPTPMVAELTIRIVNFGLLTQVKLSTSYCPHLSIRNEISARGQDMVETIKTEQLQDVEEKPERRLLYDWCRKFLSSSRGACIFVHTAMTSEDGIYYKSVSKGSNPVFEPVSSWMIPAFGRLRLCLVCVADLWGVYKDCVELIVRSISGRRHMDPEPPTINLPVEFTVIGCPVLLTATSPFGQITNSVGRKLRSLSKTMDFGELDLVLSAFTESAKRLNVRFGDRLIGSSPVNRTVRLHNSSNQDLRIDWQIFLDSTPKDDSSLLEFLCFTSPAFERIDASIEPPENTQTSLNELEHNEAERSLIKVLIRPREGNLVWQSSKARVAPGPSHSPAFTICPEQLIVPPHQDGSITVIFHPTEVSDMQDINMPVSLSAHALGYLTLDHSPELLQQGVERPGSLLTDRLCLNITAQLTRPLIQLDLDENFITTDCNATAPVRCLNFSAGLGDLLLCSPNERIHDQRDQEDGRLTEAIEPVSWVEEFGGPMVYICSIFILRHIRLRCSNKLPIHIRLVIDADALNFGFLAFEHIKADAAVDKREQLLHTMELTLRPNQTKKVTTAFRLNLKDFPENGDDPQNASFNHITKTLSQQEANLQIIASPTDSKDLKLEFASHYMLRLCAQITRPTVRIFPVTQIDFGTVFVGDVGMSELRVINDSRMRTFWYISLEEEDTILVDNSETTLLDTQCSGEETFVSWQTDPKQKSDSDTRPFSSGGAFDIAPHSGLLEALSIDAAEHVASVTIRFKPTRSARFQATYRIGGLLGETEKHITFFGIGSHDERHRKLIQWK</sequence>
<keyword evidence="2" id="KW-1185">Reference proteome</keyword>